<name>A0AAV8QD49_ENSVE</name>
<sequence>MATAASATRFPLPATLPPRLSALRLCSPAGSRCEPLSPSPLPRRPRRPQPASSSWTAPRPKRSTASTPFTSRRSCPSSRRSSPTITSTRCQR</sequence>
<gene>
    <name evidence="2" type="ORF">OPV22_001204</name>
</gene>
<evidence type="ECO:0000313" key="3">
    <source>
        <dbReference type="Proteomes" id="UP001222027"/>
    </source>
</evidence>
<proteinExistence type="predicted"/>
<dbReference type="EMBL" id="JAQQAF010000001">
    <property type="protein sequence ID" value="KAJ8510770.1"/>
    <property type="molecule type" value="Genomic_DNA"/>
</dbReference>
<dbReference type="AlphaFoldDB" id="A0AAV8QD49"/>
<keyword evidence="3" id="KW-1185">Reference proteome</keyword>
<feature type="compositionally biased region" description="Low complexity" evidence="1">
    <location>
        <begin position="66"/>
        <end position="92"/>
    </location>
</feature>
<feature type="region of interest" description="Disordered" evidence="1">
    <location>
        <begin position="28"/>
        <end position="92"/>
    </location>
</feature>
<accession>A0AAV8QD49</accession>
<dbReference type="Proteomes" id="UP001222027">
    <property type="component" value="Unassembled WGS sequence"/>
</dbReference>
<organism evidence="2 3">
    <name type="scientific">Ensete ventricosum</name>
    <name type="common">Abyssinian banana</name>
    <name type="synonym">Musa ensete</name>
    <dbReference type="NCBI Taxonomy" id="4639"/>
    <lineage>
        <taxon>Eukaryota</taxon>
        <taxon>Viridiplantae</taxon>
        <taxon>Streptophyta</taxon>
        <taxon>Embryophyta</taxon>
        <taxon>Tracheophyta</taxon>
        <taxon>Spermatophyta</taxon>
        <taxon>Magnoliopsida</taxon>
        <taxon>Liliopsida</taxon>
        <taxon>Zingiberales</taxon>
        <taxon>Musaceae</taxon>
        <taxon>Ensete</taxon>
    </lineage>
</organism>
<protein>
    <submittedName>
        <fullName evidence="2">Uncharacterized protein</fullName>
    </submittedName>
</protein>
<comment type="caution">
    <text evidence="2">The sequence shown here is derived from an EMBL/GenBank/DDBJ whole genome shotgun (WGS) entry which is preliminary data.</text>
</comment>
<reference evidence="2 3" key="1">
    <citation type="submission" date="2022-12" db="EMBL/GenBank/DDBJ databases">
        <title>Chromosome-scale assembly of the Ensete ventricosum genome.</title>
        <authorList>
            <person name="Dussert Y."/>
            <person name="Stocks J."/>
            <person name="Wendawek A."/>
            <person name="Woldeyes F."/>
            <person name="Nichols R.A."/>
            <person name="Borrell J.S."/>
        </authorList>
    </citation>
    <scope>NUCLEOTIDE SEQUENCE [LARGE SCALE GENOMIC DNA]</scope>
    <source>
        <strain evidence="3">cv. Maze</strain>
        <tissue evidence="2">Seeds</tissue>
    </source>
</reference>
<evidence type="ECO:0000313" key="2">
    <source>
        <dbReference type="EMBL" id="KAJ8510770.1"/>
    </source>
</evidence>
<evidence type="ECO:0000256" key="1">
    <source>
        <dbReference type="SAM" id="MobiDB-lite"/>
    </source>
</evidence>